<organism evidence="2 3">
    <name type="scientific">Panicum miliaceum</name>
    <name type="common">Proso millet</name>
    <name type="synonym">Broomcorn millet</name>
    <dbReference type="NCBI Taxonomy" id="4540"/>
    <lineage>
        <taxon>Eukaryota</taxon>
        <taxon>Viridiplantae</taxon>
        <taxon>Streptophyta</taxon>
        <taxon>Embryophyta</taxon>
        <taxon>Tracheophyta</taxon>
        <taxon>Spermatophyta</taxon>
        <taxon>Magnoliopsida</taxon>
        <taxon>Liliopsida</taxon>
        <taxon>Poales</taxon>
        <taxon>Poaceae</taxon>
        <taxon>PACMAD clade</taxon>
        <taxon>Panicoideae</taxon>
        <taxon>Panicodae</taxon>
        <taxon>Paniceae</taxon>
        <taxon>Panicinae</taxon>
        <taxon>Panicum</taxon>
        <taxon>Panicum sect. Panicum</taxon>
    </lineage>
</organism>
<sequence>MKLSDLTSLRQRSDEPVMGYIQRFREIRNKCYSLALTDAQLADIAFQGLLPQIKERYAAQEFESLRQIVHRLSGQEVRPFEQRRNFQKKVAYLEGSESDGEEEIGLAEWVKGKKLISCPFGKKEPETFGFDTSKANKIFDLLLQEGQIKLSQHHTIPSADQLKKMKYCKWHNATSHDTNECKVFRQQIQSAIEQGRLKFETPAKSAKPMKIDQHPFPANMVNVRGDSSQTKVLTS</sequence>
<proteinExistence type="predicted"/>
<dbReference type="AlphaFoldDB" id="A0A3L6T792"/>
<evidence type="ECO:0000256" key="1">
    <source>
        <dbReference type="SAM" id="MobiDB-lite"/>
    </source>
</evidence>
<name>A0A3L6T792_PANMI</name>
<feature type="region of interest" description="Disordered" evidence="1">
    <location>
        <begin position="205"/>
        <end position="235"/>
    </location>
</feature>
<dbReference type="Proteomes" id="UP000275267">
    <property type="component" value="Unassembled WGS sequence"/>
</dbReference>
<dbReference type="OrthoDB" id="688785at2759"/>
<accession>A0A3L6T792</accession>
<dbReference type="EMBL" id="PQIB02000002">
    <property type="protein sequence ID" value="RLN33030.1"/>
    <property type="molecule type" value="Genomic_DNA"/>
</dbReference>
<keyword evidence="3" id="KW-1185">Reference proteome</keyword>
<feature type="compositionally biased region" description="Polar residues" evidence="1">
    <location>
        <begin position="225"/>
        <end position="235"/>
    </location>
</feature>
<evidence type="ECO:0000313" key="3">
    <source>
        <dbReference type="Proteomes" id="UP000275267"/>
    </source>
</evidence>
<reference evidence="3" key="1">
    <citation type="journal article" date="2019" name="Nat. Commun.">
        <title>The genome of broomcorn millet.</title>
        <authorList>
            <person name="Zou C."/>
            <person name="Miki D."/>
            <person name="Li D."/>
            <person name="Tang Q."/>
            <person name="Xiao L."/>
            <person name="Rajput S."/>
            <person name="Deng P."/>
            <person name="Jia W."/>
            <person name="Huang R."/>
            <person name="Zhang M."/>
            <person name="Sun Y."/>
            <person name="Hu J."/>
            <person name="Fu X."/>
            <person name="Schnable P.S."/>
            <person name="Li F."/>
            <person name="Zhang H."/>
            <person name="Feng B."/>
            <person name="Zhu X."/>
            <person name="Liu R."/>
            <person name="Schnable J.C."/>
            <person name="Zhu J.-K."/>
            <person name="Zhang H."/>
        </authorList>
    </citation>
    <scope>NUCLEOTIDE SEQUENCE [LARGE SCALE GENOMIC DNA]</scope>
</reference>
<gene>
    <name evidence="2" type="ORF">C2845_PM03G32330</name>
</gene>
<evidence type="ECO:0000313" key="2">
    <source>
        <dbReference type="EMBL" id="RLN33030.1"/>
    </source>
</evidence>
<protein>
    <submittedName>
        <fullName evidence="2">Retrotransposon protein, putative, unclassified</fullName>
    </submittedName>
</protein>
<comment type="caution">
    <text evidence="2">The sequence shown here is derived from an EMBL/GenBank/DDBJ whole genome shotgun (WGS) entry which is preliminary data.</text>
</comment>